<dbReference type="Proteomes" id="UP000076404">
    <property type="component" value="Chromosome"/>
</dbReference>
<dbReference type="EMBL" id="CP011454">
    <property type="protein sequence ID" value="AMW05291.1"/>
    <property type="molecule type" value="Genomic_DNA"/>
</dbReference>
<dbReference type="InterPro" id="IPR058792">
    <property type="entry name" value="Beta-barrel_RND_2"/>
</dbReference>
<evidence type="ECO:0000313" key="2">
    <source>
        <dbReference type="EMBL" id="AMW05291.1"/>
    </source>
</evidence>
<dbReference type="SMART" id="SM00065">
    <property type="entry name" value="GAF"/>
    <property type="match status" value="1"/>
</dbReference>
<dbReference type="GO" id="GO:1990281">
    <property type="term" value="C:efflux pump complex"/>
    <property type="evidence" value="ECO:0007669"/>
    <property type="project" value="TreeGrafter"/>
</dbReference>
<dbReference type="STRING" id="1379270.GEMMAAP_11730"/>
<dbReference type="Pfam" id="PF01590">
    <property type="entry name" value="GAF"/>
    <property type="match status" value="1"/>
</dbReference>
<protein>
    <recommendedName>
        <fullName evidence="1">GAF domain-containing protein</fullName>
    </recommendedName>
</protein>
<dbReference type="SUPFAM" id="SSF111369">
    <property type="entry name" value="HlyD-like secretion proteins"/>
    <property type="match status" value="1"/>
</dbReference>
<feature type="domain" description="GAF" evidence="1">
    <location>
        <begin position="168"/>
        <end position="320"/>
    </location>
</feature>
<dbReference type="RefSeq" id="WP_026849608.1">
    <property type="nucleotide sequence ID" value="NZ_CP011454.1"/>
</dbReference>
<dbReference type="Gene3D" id="3.30.450.40">
    <property type="match status" value="1"/>
</dbReference>
<dbReference type="KEGG" id="gph:GEMMAAP_11730"/>
<accession>A0A143BL67</accession>
<dbReference type="PANTHER" id="PTHR30469">
    <property type="entry name" value="MULTIDRUG RESISTANCE PROTEIN MDTA"/>
    <property type="match status" value="1"/>
</dbReference>
<dbReference type="AlphaFoldDB" id="A0A143BL67"/>
<evidence type="ECO:0000259" key="1">
    <source>
        <dbReference type="SMART" id="SM00065"/>
    </source>
</evidence>
<reference evidence="2 3" key="2">
    <citation type="journal article" date="2016" name="Environ. Microbiol. Rep.">
        <title>Metagenomic evidence for the presence of phototrophic Gemmatimonadetes bacteria in diverse environments.</title>
        <authorList>
            <person name="Zeng Y."/>
            <person name="Baumbach J."/>
            <person name="Barbosa E.G."/>
            <person name="Azevedo V."/>
            <person name="Zhang C."/>
            <person name="Koblizek M."/>
        </authorList>
    </citation>
    <scope>NUCLEOTIDE SEQUENCE [LARGE SCALE GENOMIC DNA]</scope>
    <source>
        <strain evidence="2 3">AP64</strain>
    </source>
</reference>
<dbReference type="OrthoDB" id="9806939at2"/>
<dbReference type="InterPro" id="IPR029016">
    <property type="entry name" value="GAF-like_dom_sf"/>
</dbReference>
<dbReference type="SUPFAM" id="SSF55781">
    <property type="entry name" value="GAF domain-like"/>
    <property type="match status" value="1"/>
</dbReference>
<evidence type="ECO:0000313" key="3">
    <source>
        <dbReference type="Proteomes" id="UP000076404"/>
    </source>
</evidence>
<sequence length="614" mass="66942">MTSSARPTAYDDVHDATLAFLGAREPVALWQALLGHAIAALDGYGGSFWTPHAGGLRRIMVGGVDELAREVEQLEGDDLPRLSEQSTDSYIVAREIRGPDKRLIGVLRVCRPREDGAPDEAALDTLKAMLTVAANVAGQLLREQDLQAKARDFTLVAELSREVTATLDLDRVLRVVVNLAARAVTFDRGALALYEDGTCDIRAVSGADKVDPEDPKLRDLAERAAWAAGRGEGLYVSDRDDPGSDAERVFLQFFSADLEADDTRSGLYLPLRDEEGIVGVLVLEAQRAEFATDHQRDVAEILANQATVAIRNARLYSQVPLVDMLGAIGERRKAFKAIPKRTKRLAAAAAVLGLLMLTLVQWPLRVDGHDAVLLPAERTIVRAMLDGQIEQVLVRSGQQVAQGEPLFRLRSLDRAGARDAVLADVEAAEREAALAASLGDAVNERLARLRAQSARQRAEQLTAEVRATVIRAPTAGVVLTERLDELLETRALAGAPLLTLGRVDSLEVTFTVPQREVTRLAAEQRIRLRTEAVPQRTFEGRVISIAPLPTLLADTVTAASATFPVRALVANDDALLRPGMTPYVRVLTDRASLAERLLRRPWRAARLLFWKLTA</sequence>
<proteinExistence type="predicted"/>
<gene>
    <name evidence="2" type="ORF">GEMMAAP_11730</name>
</gene>
<name>A0A143BL67_9BACT</name>
<dbReference type="eggNOG" id="COG0845">
    <property type="taxonomic scope" value="Bacteria"/>
</dbReference>
<dbReference type="Gene3D" id="2.40.50.100">
    <property type="match status" value="1"/>
</dbReference>
<keyword evidence="3" id="KW-1185">Reference proteome</keyword>
<dbReference type="Gene3D" id="2.40.30.170">
    <property type="match status" value="1"/>
</dbReference>
<dbReference type="GO" id="GO:0015562">
    <property type="term" value="F:efflux transmembrane transporter activity"/>
    <property type="evidence" value="ECO:0007669"/>
    <property type="project" value="TreeGrafter"/>
</dbReference>
<reference evidence="2 3" key="1">
    <citation type="journal article" date="2014" name="Proc. Natl. Acad. Sci. U.S.A.">
        <title>Functional type 2 photosynthetic reaction centers found in the rare bacterial phylum Gemmatimonadetes.</title>
        <authorList>
            <person name="Zeng Y."/>
            <person name="Feng F."/>
            <person name="Medova H."/>
            <person name="Dean J."/>
            <person name="Koblizek M."/>
        </authorList>
    </citation>
    <scope>NUCLEOTIDE SEQUENCE [LARGE SCALE GENOMIC DNA]</scope>
    <source>
        <strain evidence="2 3">AP64</strain>
    </source>
</reference>
<dbReference type="InterPro" id="IPR003018">
    <property type="entry name" value="GAF"/>
</dbReference>
<dbReference type="Pfam" id="PF25954">
    <property type="entry name" value="Beta-barrel_RND_2"/>
    <property type="match status" value="1"/>
</dbReference>
<organism evidence="2 3">
    <name type="scientific">Gemmatimonas phototrophica</name>
    <dbReference type="NCBI Taxonomy" id="1379270"/>
    <lineage>
        <taxon>Bacteria</taxon>
        <taxon>Pseudomonadati</taxon>
        <taxon>Gemmatimonadota</taxon>
        <taxon>Gemmatimonadia</taxon>
        <taxon>Gemmatimonadales</taxon>
        <taxon>Gemmatimonadaceae</taxon>
        <taxon>Gemmatimonas</taxon>
    </lineage>
</organism>